<feature type="domain" description="Peptidase M56" evidence="3">
    <location>
        <begin position="31"/>
        <end position="309"/>
    </location>
</feature>
<feature type="coiled-coil region" evidence="1">
    <location>
        <begin position="369"/>
        <end position="436"/>
    </location>
</feature>
<keyword evidence="2" id="KW-0472">Membrane</keyword>
<dbReference type="EMBL" id="JBHSBY010000034">
    <property type="protein sequence ID" value="MFC4196493.1"/>
    <property type="molecule type" value="Genomic_DNA"/>
</dbReference>
<comment type="caution">
    <text evidence="4">The sequence shown here is derived from an EMBL/GenBank/DDBJ whole genome shotgun (WGS) entry which is preliminary data.</text>
</comment>
<reference evidence="5" key="1">
    <citation type="journal article" date="2019" name="Int. J. Syst. Evol. Microbiol.">
        <title>The Global Catalogue of Microorganisms (GCM) 10K type strain sequencing project: providing services to taxonomists for standard genome sequencing and annotation.</title>
        <authorList>
            <consortium name="The Broad Institute Genomics Platform"/>
            <consortium name="The Broad Institute Genome Sequencing Center for Infectious Disease"/>
            <person name="Wu L."/>
            <person name="Ma J."/>
        </authorList>
    </citation>
    <scope>NUCLEOTIDE SEQUENCE [LARGE SCALE GENOMIC DNA]</scope>
    <source>
        <strain evidence="5">CCM 8689</strain>
    </source>
</reference>
<evidence type="ECO:0000256" key="1">
    <source>
        <dbReference type="SAM" id="Coils"/>
    </source>
</evidence>
<dbReference type="PANTHER" id="PTHR34978">
    <property type="entry name" value="POSSIBLE SENSOR-TRANSDUCER PROTEIN BLAR"/>
    <property type="match status" value="1"/>
</dbReference>
<accession>A0ABV8NKJ2</accession>
<evidence type="ECO:0000256" key="2">
    <source>
        <dbReference type="SAM" id="Phobius"/>
    </source>
</evidence>
<organism evidence="4 5">
    <name type="scientific">Pedobacter jamesrossensis</name>
    <dbReference type="NCBI Taxonomy" id="1908238"/>
    <lineage>
        <taxon>Bacteria</taxon>
        <taxon>Pseudomonadati</taxon>
        <taxon>Bacteroidota</taxon>
        <taxon>Sphingobacteriia</taxon>
        <taxon>Sphingobacteriales</taxon>
        <taxon>Sphingobacteriaceae</taxon>
        <taxon>Pedobacter</taxon>
    </lineage>
</organism>
<evidence type="ECO:0000259" key="3">
    <source>
        <dbReference type="Pfam" id="PF05569"/>
    </source>
</evidence>
<keyword evidence="1" id="KW-0175">Coiled coil</keyword>
<dbReference type="Gene3D" id="3.30.2010.10">
    <property type="entry name" value="Metalloproteases ('zincins'), catalytic domain"/>
    <property type="match status" value="1"/>
</dbReference>
<gene>
    <name evidence="4" type="ORF">ACFOUY_07260</name>
</gene>
<evidence type="ECO:0000313" key="4">
    <source>
        <dbReference type="EMBL" id="MFC4196493.1"/>
    </source>
</evidence>
<evidence type="ECO:0000313" key="5">
    <source>
        <dbReference type="Proteomes" id="UP001595792"/>
    </source>
</evidence>
<keyword evidence="2" id="KW-0812">Transmembrane</keyword>
<sequence length="647" mass="72905">MEFDLTKFLPSNWLHALGTTLFHSLWLGILLSLLVAIIMFSTRKTAATLRYNLLTGSLLLFVITTAVIFYKSLGNQNLVTSTNVVLVNAKSVAQNSSSALRTNMFSSVNDILNVWNGYASQIVLIWFLIICAKTIQLFVGLNGVYHLRNNKVYAAGSRWDDKINQLAKRIGVTQTVGLLQSGIAQVPMAVGYFKPLVLIPLGLLNGLTDLEVEAILCHELAHIKRRDYLVNLLQSFIEIVFFFNPAILWVSKLIRNERENCCDDLAVLHMDDKRNYVKALITCQEFQLNAPRFAMALTGKKNHLFQRISRMLFDTKTTLNKMEKTILTIALVSVVICSAAFKNVAESNKKQGPIAPLVAQGQNLQDTLKRKAAKQKAKLESNIAKKAKEAEKLSMEQEINLRQEQEANAIKAEIEAKQEDEKYKAAQKKYDAAQKRYDVDQLRYDADRKKYDAHQKRYDIESKKYQAESDKYQKEAKRYDANRNFNYNTFPLAPSVPPTPNTPSAPIAPPTPNVPLSISIKTPISPVTPVAPIIPVTIPGAVGISGELGSTDYRRSNSKTISKTNTKRTTESVTSTDADVHDYKRIIKDMISDGIIKSDKKLSYKLDKNSLIINDVKQNESNHQKYKNKYLRQDNTALLYKFETNSN</sequence>
<dbReference type="Proteomes" id="UP001595792">
    <property type="component" value="Unassembled WGS sequence"/>
</dbReference>
<feature type="transmembrane region" description="Helical" evidence="2">
    <location>
        <begin position="51"/>
        <end position="70"/>
    </location>
</feature>
<feature type="transmembrane region" description="Helical" evidence="2">
    <location>
        <begin position="20"/>
        <end position="39"/>
    </location>
</feature>
<dbReference type="PANTHER" id="PTHR34978:SF3">
    <property type="entry name" value="SLR0241 PROTEIN"/>
    <property type="match status" value="1"/>
</dbReference>
<feature type="transmembrane region" description="Helical" evidence="2">
    <location>
        <begin position="118"/>
        <end position="141"/>
    </location>
</feature>
<dbReference type="Pfam" id="PF05569">
    <property type="entry name" value="Peptidase_M56"/>
    <property type="match status" value="1"/>
</dbReference>
<dbReference type="InterPro" id="IPR052173">
    <property type="entry name" value="Beta-lactam_resp_regulator"/>
</dbReference>
<keyword evidence="5" id="KW-1185">Reference proteome</keyword>
<name>A0ABV8NKJ2_9SPHI</name>
<dbReference type="RefSeq" id="WP_378959824.1">
    <property type="nucleotide sequence ID" value="NZ_JBHRXC010000016.1"/>
</dbReference>
<dbReference type="CDD" id="cd07341">
    <property type="entry name" value="M56_BlaR1_MecR1_like"/>
    <property type="match status" value="1"/>
</dbReference>
<protein>
    <submittedName>
        <fullName evidence="4">M56 family metallopeptidase</fullName>
    </submittedName>
</protein>
<proteinExistence type="predicted"/>
<feature type="transmembrane region" description="Helical" evidence="2">
    <location>
        <begin position="228"/>
        <end position="250"/>
    </location>
</feature>
<keyword evidence="2" id="KW-1133">Transmembrane helix</keyword>
<dbReference type="InterPro" id="IPR008756">
    <property type="entry name" value="Peptidase_M56"/>
</dbReference>